<dbReference type="AlphaFoldDB" id="A0AAF0TYQ9"/>
<dbReference type="PANTHER" id="PTHR12815:SF32">
    <property type="entry name" value="OUTER ENVELOPE PROTEIN 80, CHLOROPLASTIC"/>
    <property type="match status" value="1"/>
</dbReference>
<dbReference type="Proteomes" id="UP001234989">
    <property type="component" value="Chromosome 5"/>
</dbReference>
<protein>
    <submittedName>
        <fullName evidence="1">Uncharacterized protein</fullName>
    </submittedName>
</protein>
<dbReference type="GO" id="GO:0016020">
    <property type="term" value="C:membrane"/>
    <property type="evidence" value="ECO:0007669"/>
    <property type="project" value="TreeGrafter"/>
</dbReference>
<name>A0AAF0TYQ9_SOLVR</name>
<dbReference type="GO" id="GO:0009658">
    <property type="term" value="P:chloroplast organization"/>
    <property type="evidence" value="ECO:0007669"/>
    <property type="project" value="TreeGrafter"/>
</dbReference>
<dbReference type="GO" id="GO:0009793">
    <property type="term" value="P:embryo development ending in seed dormancy"/>
    <property type="evidence" value="ECO:0007669"/>
    <property type="project" value="TreeGrafter"/>
</dbReference>
<reference evidence="1" key="1">
    <citation type="submission" date="2023-08" db="EMBL/GenBank/DDBJ databases">
        <title>A de novo genome assembly of Solanum verrucosum Schlechtendal, a Mexican diploid species geographically isolated from the other diploid A-genome species in potato relatives.</title>
        <authorList>
            <person name="Hosaka K."/>
        </authorList>
    </citation>
    <scope>NUCLEOTIDE SEQUENCE</scope>
    <source>
        <tissue evidence="1">Young leaves</tissue>
    </source>
</reference>
<proteinExistence type="predicted"/>
<dbReference type="EMBL" id="CP133616">
    <property type="protein sequence ID" value="WMV30338.1"/>
    <property type="molecule type" value="Genomic_DNA"/>
</dbReference>
<organism evidence="1 2">
    <name type="scientific">Solanum verrucosum</name>
    <dbReference type="NCBI Taxonomy" id="315347"/>
    <lineage>
        <taxon>Eukaryota</taxon>
        <taxon>Viridiplantae</taxon>
        <taxon>Streptophyta</taxon>
        <taxon>Embryophyta</taxon>
        <taxon>Tracheophyta</taxon>
        <taxon>Spermatophyta</taxon>
        <taxon>Magnoliopsida</taxon>
        <taxon>eudicotyledons</taxon>
        <taxon>Gunneridae</taxon>
        <taxon>Pentapetalae</taxon>
        <taxon>asterids</taxon>
        <taxon>lamiids</taxon>
        <taxon>Solanales</taxon>
        <taxon>Solanaceae</taxon>
        <taxon>Solanoideae</taxon>
        <taxon>Solaneae</taxon>
        <taxon>Solanum</taxon>
    </lineage>
</organism>
<evidence type="ECO:0000313" key="2">
    <source>
        <dbReference type="Proteomes" id="UP001234989"/>
    </source>
</evidence>
<accession>A0AAF0TYQ9</accession>
<dbReference type="InterPro" id="IPR039910">
    <property type="entry name" value="D15-like"/>
</dbReference>
<keyword evidence="2" id="KW-1185">Reference proteome</keyword>
<evidence type="ECO:0000313" key="1">
    <source>
        <dbReference type="EMBL" id="WMV30338.1"/>
    </source>
</evidence>
<sequence length="269" mass="30455">MLLMDPYGNFVIQSSLQRAKRAGAQDDKGNPIIRDYYSSPLTVSGNTHNDMLLAKLETVNTGSSDLGSSVVSFIIFYQIPCLVNGLRVWSEWLVFNRVNARSRKGLVLGPMRLLLRPRVLCVVVTEIVIESVYSIYSAGSSENSRNSENSGNSATAICYYTVLEILKTQLLQYYTVLDILEIPEILGTQLLQYYTILEILETQLLQYYTVLEILETQLLRYNTVLEILERVELFYNFERVGNSGKSWCVSSADAHDIGRTMFQTNKIST</sequence>
<gene>
    <name evidence="1" type="ORF">MTR67_023723</name>
</gene>
<dbReference type="PANTHER" id="PTHR12815">
    <property type="entry name" value="SORTING AND ASSEMBLY MACHINERY SAMM50 PROTEIN FAMILY MEMBER"/>
    <property type="match status" value="1"/>
</dbReference>